<evidence type="ECO:0008006" key="3">
    <source>
        <dbReference type="Google" id="ProtNLM"/>
    </source>
</evidence>
<sequence length="109" mass="11924">MSAPFVTTLRSRATELRVGAPDAANRWTVRVQMAEVWDAVRVSAPATEPVLAVKVAALEALFPEATYHDDFVVKLGGIEVLDENATLAEAGARDGSIFLLAHRRRRPIR</sequence>
<gene>
    <name evidence="1" type="ORF">rosag_27070</name>
</gene>
<reference evidence="1" key="1">
    <citation type="submission" date="2022-08" db="EMBL/GenBank/DDBJ databases">
        <title>Draft genome sequencing of Roseisolibacter agri AW1220.</title>
        <authorList>
            <person name="Tobiishi Y."/>
            <person name="Tonouchi A."/>
        </authorList>
    </citation>
    <scope>NUCLEOTIDE SEQUENCE</scope>
    <source>
        <strain evidence="1">AW1220</strain>
    </source>
</reference>
<keyword evidence="2" id="KW-1185">Reference proteome</keyword>
<evidence type="ECO:0000313" key="1">
    <source>
        <dbReference type="EMBL" id="GLC26194.1"/>
    </source>
</evidence>
<dbReference type="Proteomes" id="UP001161325">
    <property type="component" value="Unassembled WGS sequence"/>
</dbReference>
<dbReference type="RefSeq" id="WP_284350653.1">
    <property type="nucleotide sequence ID" value="NZ_BRXS01000004.1"/>
</dbReference>
<protein>
    <recommendedName>
        <fullName evidence="3">Ubiquitin-like domain-containing protein</fullName>
    </recommendedName>
</protein>
<dbReference type="EMBL" id="BRXS01000004">
    <property type="protein sequence ID" value="GLC26194.1"/>
    <property type="molecule type" value="Genomic_DNA"/>
</dbReference>
<organism evidence="1 2">
    <name type="scientific">Roseisolibacter agri</name>
    <dbReference type="NCBI Taxonomy" id="2014610"/>
    <lineage>
        <taxon>Bacteria</taxon>
        <taxon>Pseudomonadati</taxon>
        <taxon>Gemmatimonadota</taxon>
        <taxon>Gemmatimonadia</taxon>
        <taxon>Gemmatimonadales</taxon>
        <taxon>Gemmatimonadaceae</taxon>
        <taxon>Roseisolibacter</taxon>
    </lineage>
</organism>
<proteinExistence type="predicted"/>
<name>A0AA37Q437_9BACT</name>
<evidence type="ECO:0000313" key="2">
    <source>
        <dbReference type="Proteomes" id="UP001161325"/>
    </source>
</evidence>
<accession>A0AA37Q437</accession>
<dbReference type="AlphaFoldDB" id="A0AA37Q437"/>
<comment type="caution">
    <text evidence="1">The sequence shown here is derived from an EMBL/GenBank/DDBJ whole genome shotgun (WGS) entry which is preliminary data.</text>
</comment>